<dbReference type="PANTHER" id="PTHR48010:SF6">
    <property type="entry name" value="OS01G0223600 PROTEIN"/>
    <property type="match status" value="1"/>
</dbReference>
<dbReference type="InterPro" id="IPR001245">
    <property type="entry name" value="Ser-Thr/Tyr_kinase_cat_dom"/>
</dbReference>
<evidence type="ECO:0000259" key="1">
    <source>
        <dbReference type="PROSITE" id="PS50011"/>
    </source>
</evidence>
<dbReference type="Gene3D" id="3.30.200.20">
    <property type="entry name" value="Phosphorylase Kinase, domain 1"/>
    <property type="match status" value="2"/>
</dbReference>
<dbReference type="Proteomes" id="UP001291926">
    <property type="component" value="Unassembled WGS sequence"/>
</dbReference>
<dbReference type="PANTHER" id="PTHR48010">
    <property type="entry name" value="OS05G0588300 PROTEIN"/>
    <property type="match status" value="1"/>
</dbReference>
<evidence type="ECO:0000313" key="3">
    <source>
        <dbReference type="Proteomes" id="UP001291926"/>
    </source>
</evidence>
<keyword evidence="3" id="KW-1185">Reference proteome</keyword>
<protein>
    <recommendedName>
        <fullName evidence="1">Protein kinase domain-containing protein</fullName>
    </recommendedName>
</protein>
<evidence type="ECO:0000313" key="2">
    <source>
        <dbReference type="EMBL" id="KAK4489626.1"/>
    </source>
</evidence>
<reference evidence="2 3" key="1">
    <citation type="journal article" date="2023" name="bioRxiv">
        <title>Genome report: Whole genome sequence and annotation of Penstemon davidsonii.</title>
        <authorList>
            <person name="Ostevik K.L."/>
            <person name="Alabady M."/>
            <person name="Zhang M."/>
            <person name="Rausher M.D."/>
        </authorList>
    </citation>
    <scope>NUCLEOTIDE SEQUENCE [LARGE SCALE GENOMIC DNA]</scope>
    <source>
        <strain evidence="2">DNT005</strain>
        <tissue evidence="2">Whole leaf</tissue>
    </source>
</reference>
<dbReference type="InterPro" id="IPR000719">
    <property type="entry name" value="Prot_kinase_dom"/>
</dbReference>
<gene>
    <name evidence="2" type="ORF">RD792_005438</name>
</gene>
<organism evidence="2 3">
    <name type="scientific">Penstemon davidsonii</name>
    <dbReference type="NCBI Taxonomy" id="160366"/>
    <lineage>
        <taxon>Eukaryota</taxon>
        <taxon>Viridiplantae</taxon>
        <taxon>Streptophyta</taxon>
        <taxon>Embryophyta</taxon>
        <taxon>Tracheophyta</taxon>
        <taxon>Spermatophyta</taxon>
        <taxon>Magnoliopsida</taxon>
        <taxon>eudicotyledons</taxon>
        <taxon>Gunneridae</taxon>
        <taxon>Pentapetalae</taxon>
        <taxon>asterids</taxon>
        <taxon>lamiids</taxon>
        <taxon>Lamiales</taxon>
        <taxon>Plantaginaceae</taxon>
        <taxon>Cheloneae</taxon>
        <taxon>Penstemon</taxon>
    </lineage>
</organism>
<dbReference type="Pfam" id="PF07714">
    <property type="entry name" value="PK_Tyr_Ser-Thr"/>
    <property type="match status" value="3"/>
</dbReference>
<dbReference type="InterPro" id="IPR050994">
    <property type="entry name" value="At_inactive_RLKs"/>
</dbReference>
<comment type="caution">
    <text evidence="2">The sequence shown here is derived from an EMBL/GenBank/DDBJ whole genome shotgun (WGS) entry which is preliminary data.</text>
</comment>
<dbReference type="PROSITE" id="PS50011">
    <property type="entry name" value="PROTEIN_KINASE_DOM"/>
    <property type="match status" value="3"/>
</dbReference>
<dbReference type="InterPro" id="IPR011009">
    <property type="entry name" value="Kinase-like_dom_sf"/>
</dbReference>
<dbReference type="SMART" id="SM00220">
    <property type="entry name" value="S_TKc"/>
    <property type="match status" value="1"/>
</dbReference>
<proteinExistence type="predicted"/>
<dbReference type="EMBL" id="JAYDYQ010001088">
    <property type="protein sequence ID" value="KAK4489626.1"/>
    <property type="molecule type" value="Genomic_DNA"/>
</dbReference>
<feature type="domain" description="Protein kinase" evidence="1">
    <location>
        <begin position="664"/>
        <end position="962"/>
    </location>
</feature>
<name>A0ABR0DL94_9LAMI</name>
<accession>A0ABR0DL94</accession>
<dbReference type="SUPFAM" id="SSF56112">
    <property type="entry name" value="Protein kinase-like (PK-like)"/>
    <property type="match status" value="3"/>
</dbReference>
<sequence length="962" mass="109146">MSRYYDNWERLVAAVLRKEQLWQLFHEDSRSPSLRSEASSSTSSSFRYLDSPLHDLPSFSSSFPYRVQPKLVFVSDSTPVFYFKDLLGSSAEVIGKGTVGITYKVDMDNGITVVVKQLKLVSMSEAEFKRHMELVQNIRHENVVELRAYFYSKDEKLMLYDHYNKGSVRALLHGMLKIRVKFCECKHYISFMIERRNYIVVSSSGEALVGIALESIGKHEKELPHIHTQSGAKLVHGNIKASNIFLDSQHYGCVSEYGLTNMISRYHAPEVNKTENVSQSSDVYNFGILLLELLTRKSPRPATGSHLNFDLVMWINSVKRKEWISKVFDVDLLKNPAIQDQMVNMLQIGIRCVAKAPENRPKMSTVLKTIEDINRMNTGNYTSTAVKENKKLVFFDDLDHGHDLDELLGSSAELLGKGTFGTSYKAILDNGISFLVKRLKIPNLIHKEFQQCIELIGSLRHENIGKLKAYFYSTDEQILVYDYYVLESVLHGMYRSSLDWEERLRVAVGAARGIAYIHARGEPKLVHGNIKASNIFLNRQQFGCVTDVGLAMLTSQIIVPARQAAGYRAPEVTHTNKLSQASDVYGFGVVLIELVSGKTSQITTVDGEVVSVVTWIQSIIREEDWGTEVLDTKLLTYENKEGMLRLLQIAMHCVAISPEHRPKMAEVVRILEEISGISTRLEDLLSKPTLSMESTKVVCSPRRKWFVLQEGSCNEGRGLRSLGYLSSAYNIAELGFSTNEYFDIYIRNCWCSPSRCLGREHFGTSYKAIFDDEISFVVKRMKDEQLLVYGYYVLGSVSTIIQGESFVYKSALGWEERLRVAVGAARDIAYIHRQDGAKLVHGNIKASNIFLNSQQYGYVTDVGLAMLMSQFRVPDYLAVGFIGYLDSSTISEEWTNEVLDIKLLNYENEEAMVRLLQLATRCVVIYPEDRPKMPEVVRILEEISGINTRLEHLLPMLTLHNE</sequence>
<dbReference type="Gene3D" id="1.10.510.10">
    <property type="entry name" value="Transferase(Phosphotransferase) domain 1"/>
    <property type="match status" value="4"/>
</dbReference>
<feature type="domain" description="Protein kinase" evidence="1">
    <location>
        <begin position="88"/>
        <end position="373"/>
    </location>
</feature>
<feature type="domain" description="Protein kinase" evidence="1">
    <location>
        <begin position="409"/>
        <end position="674"/>
    </location>
</feature>